<proteinExistence type="predicted"/>
<protein>
    <submittedName>
        <fullName evidence="1">Uncharacterized protein</fullName>
    </submittedName>
</protein>
<dbReference type="AlphaFoldDB" id="A0A1H6I8N8"/>
<sequence>MQQGLQYKNTLFLPVKSWSFIGLGFYAFKWKKLDAGGGE</sequence>
<dbReference type="EMBL" id="FNWQ01000007">
    <property type="protein sequence ID" value="SEH44630.1"/>
    <property type="molecule type" value="Genomic_DNA"/>
</dbReference>
<accession>A0A1H6I8N8</accession>
<reference evidence="1 2" key="1">
    <citation type="submission" date="2016-10" db="EMBL/GenBank/DDBJ databases">
        <authorList>
            <person name="de Groot N.N."/>
        </authorList>
    </citation>
    <scope>NUCLEOTIDE SEQUENCE [LARGE SCALE GENOMIC DNA]</scope>
    <source>
        <strain evidence="1 2">DSM 23031</strain>
    </source>
</reference>
<evidence type="ECO:0000313" key="1">
    <source>
        <dbReference type="EMBL" id="SEH44630.1"/>
    </source>
</evidence>
<evidence type="ECO:0000313" key="2">
    <source>
        <dbReference type="Proteomes" id="UP000198561"/>
    </source>
</evidence>
<dbReference type="STRING" id="680127.SAMN05421593_4200"/>
<dbReference type="Proteomes" id="UP000198561">
    <property type="component" value="Unassembled WGS sequence"/>
</dbReference>
<gene>
    <name evidence="1" type="ORF">SAMN05421593_4200</name>
</gene>
<name>A0A1H6I8N8_CHRCI</name>
<organism evidence="1 2">
    <name type="scientific">Chryseobacterium culicis</name>
    <dbReference type="NCBI Taxonomy" id="680127"/>
    <lineage>
        <taxon>Bacteria</taxon>
        <taxon>Pseudomonadati</taxon>
        <taxon>Bacteroidota</taxon>
        <taxon>Flavobacteriia</taxon>
        <taxon>Flavobacteriales</taxon>
        <taxon>Weeksellaceae</taxon>
        <taxon>Chryseobacterium group</taxon>
        <taxon>Chryseobacterium</taxon>
    </lineage>
</organism>